<dbReference type="AlphaFoldDB" id="A0A7E4UM29"/>
<dbReference type="WBParaSite" id="Pan_g10070.t1">
    <property type="protein sequence ID" value="Pan_g10070.t1"/>
    <property type="gene ID" value="Pan_g10070"/>
</dbReference>
<feature type="signal peptide" evidence="1">
    <location>
        <begin position="1"/>
        <end position="22"/>
    </location>
</feature>
<evidence type="ECO:0000313" key="3">
    <source>
        <dbReference type="Proteomes" id="UP000492821"/>
    </source>
</evidence>
<reference evidence="3" key="1">
    <citation type="journal article" date="2013" name="Genetics">
        <title>The draft genome and transcriptome of Panagrellus redivivus are shaped by the harsh demands of a free-living lifestyle.</title>
        <authorList>
            <person name="Srinivasan J."/>
            <person name="Dillman A.R."/>
            <person name="Macchietto M.G."/>
            <person name="Heikkinen L."/>
            <person name="Lakso M."/>
            <person name="Fracchia K.M."/>
            <person name="Antoshechkin I."/>
            <person name="Mortazavi A."/>
            <person name="Wong G."/>
            <person name="Sternberg P.W."/>
        </authorList>
    </citation>
    <scope>NUCLEOTIDE SEQUENCE [LARGE SCALE GENOMIC DNA]</scope>
    <source>
        <strain evidence="3">MT8872</strain>
    </source>
</reference>
<proteinExistence type="predicted"/>
<sequence length="580" mass="63406">MKFVIFLLPALAFAWPTGVTTSESPSDDVPACLAGSTFVRDNILYECHSGDGLTENKPIACAPEGSDKTLVQPGEYHVSEHFKYQCVHEDDDLVLKIVNCIDYTGAVVDLGGFFTSEDEEGQHRTTECLGDATKVKKTVHQWTKCKLANGKLLTEGNQHVEPLTSASVNKHPLQKGEIISCIRENKVVKTRCTGCVTEHTSIHLGVAGYGKVKDQWVQCRRAPEGCRLVNVTGNYLECQLTGSSETFASGTYFNDSTGISTYYCNHGHPSKQGCHLDGKWALVGEVVYTDGGEPLLCDSSAGYAVFNGLLGCTLEDGTVKKFQEVWRENDSMKRCSWTYDHTGINDSKIVSYACARGDEEVVPLNKVLQTEDGTYEKCAKDAATGELHIRPLTEDELIVYIKRKNLRIDLSEYFARGGRGRVESFTAKPQAAPAAVPAPAAAPALLPLLPIAPFEVAPAPPSDVYIVPEANDDFVRQTTRILQQATEAPSTCADLVPFCGRLTAYCPNFDKYDLINGTNEAVEVYQQGASVSICENAFMTHQRKMKMLVNLVCPKTCHSCLKSDQADKLVSKLQLAAKCA</sequence>
<evidence type="ECO:0000256" key="1">
    <source>
        <dbReference type="SAM" id="SignalP"/>
    </source>
</evidence>
<dbReference type="Pfam" id="PF23003">
    <property type="entry name" value="Fn1_2"/>
    <property type="match status" value="1"/>
</dbReference>
<name>A0A7E4UM29_PANRE</name>
<protein>
    <submittedName>
        <fullName evidence="4">Ig-like domain-containing protein</fullName>
    </submittedName>
</protein>
<accession>A0A7E4UM29</accession>
<dbReference type="InterPro" id="IPR055119">
    <property type="entry name" value="Mig18_Fn1"/>
</dbReference>
<feature type="domain" description="Abnormal cell migration protein 18-like fibronectin type I" evidence="2">
    <location>
        <begin position="67"/>
        <end position="114"/>
    </location>
</feature>
<keyword evidence="3" id="KW-1185">Reference proteome</keyword>
<organism evidence="3 4">
    <name type="scientific">Panagrellus redivivus</name>
    <name type="common">Microworm</name>
    <dbReference type="NCBI Taxonomy" id="6233"/>
    <lineage>
        <taxon>Eukaryota</taxon>
        <taxon>Metazoa</taxon>
        <taxon>Ecdysozoa</taxon>
        <taxon>Nematoda</taxon>
        <taxon>Chromadorea</taxon>
        <taxon>Rhabditida</taxon>
        <taxon>Tylenchina</taxon>
        <taxon>Panagrolaimomorpha</taxon>
        <taxon>Panagrolaimoidea</taxon>
        <taxon>Panagrolaimidae</taxon>
        <taxon>Panagrellus</taxon>
    </lineage>
</organism>
<dbReference type="Proteomes" id="UP000492821">
    <property type="component" value="Unassembled WGS sequence"/>
</dbReference>
<reference evidence="4" key="2">
    <citation type="submission" date="2020-10" db="UniProtKB">
        <authorList>
            <consortium name="WormBaseParasite"/>
        </authorList>
    </citation>
    <scope>IDENTIFICATION</scope>
</reference>
<keyword evidence="1" id="KW-0732">Signal</keyword>
<evidence type="ECO:0000313" key="4">
    <source>
        <dbReference type="WBParaSite" id="Pan_g10070.t1"/>
    </source>
</evidence>
<feature type="chain" id="PRO_5028938945" evidence="1">
    <location>
        <begin position="23"/>
        <end position="580"/>
    </location>
</feature>
<evidence type="ECO:0000259" key="2">
    <source>
        <dbReference type="Pfam" id="PF23003"/>
    </source>
</evidence>